<proteinExistence type="predicted"/>
<evidence type="ECO:0000313" key="2">
    <source>
        <dbReference type="Proteomes" id="UP000738349"/>
    </source>
</evidence>
<name>A0A9P9FTG5_9HYPO</name>
<dbReference type="Proteomes" id="UP000738349">
    <property type="component" value="Unassembled WGS sequence"/>
</dbReference>
<sequence>MRLRLITRPLHIFWPQEPSAHFLWLGALLTGLNKSLLRRARLGSCDIELHSAAWTQTLQSFMQLPLSQHPKSSAIQRSDECRLLYLASEEYQSHVPTSPWGPFGETAMNDTEIDVRLHADCNGHSLGYKSWSWNRNEGNNYVHTTTLNSASVGAPNATSYAPCLEATMDSSNNNEDAITPFEAFDLEDDDASFHATVNVFMWPRRDGFPAAEQDIRHHEWLCEVLDQEAEEAYESCSD</sequence>
<evidence type="ECO:0000313" key="1">
    <source>
        <dbReference type="EMBL" id="KAH7176345.1"/>
    </source>
</evidence>
<dbReference type="AlphaFoldDB" id="A0A9P9FTG5"/>
<dbReference type="OrthoDB" id="3549294at2759"/>
<dbReference type="EMBL" id="JAGMUV010000001">
    <property type="protein sequence ID" value="KAH7176345.1"/>
    <property type="molecule type" value="Genomic_DNA"/>
</dbReference>
<gene>
    <name evidence="1" type="ORF">EDB81DRAFT_35938</name>
</gene>
<organism evidence="1 2">
    <name type="scientific">Dactylonectria macrodidyma</name>
    <dbReference type="NCBI Taxonomy" id="307937"/>
    <lineage>
        <taxon>Eukaryota</taxon>
        <taxon>Fungi</taxon>
        <taxon>Dikarya</taxon>
        <taxon>Ascomycota</taxon>
        <taxon>Pezizomycotina</taxon>
        <taxon>Sordariomycetes</taxon>
        <taxon>Hypocreomycetidae</taxon>
        <taxon>Hypocreales</taxon>
        <taxon>Nectriaceae</taxon>
        <taxon>Dactylonectria</taxon>
    </lineage>
</organism>
<comment type="caution">
    <text evidence="1">The sequence shown here is derived from an EMBL/GenBank/DDBJ whole genome shotgun (WGS) entry which is preliminary data.</text>
</comment>
<reference evidence="1" key="1">
    <citation type="journal article" date="2021" name="Nat. Commun.">
        <title>Genetic determinants of endophytism in the Arabidopsis root mycobiome.</title>
        <authorList>
            <person name="Mesny F."/>
            <person name="Miyauchi S."/>
            <person name="Thiergart T."/>
            <person name="Pickel B."/>
            <person name="Atanasova L."/>
            <person name="Karlsson M."/>
            <person name="Huettel B."/>
            <person name="Barry K.W."/>
            <person name="Haridas S."/>
            <person name="Chen C."/>
            <person name="Bauer D."/>
            <person name="Andreopoulos W."/>
            <person name="Pangilinan J."/>
            <person name="LaButti K."/>
            <person name="Riley R."/>
            <person name="Lipzen A."/>
            <person name="Clum A."/>
            <person name="Drula E."/>
            <person name="Henrissat B."/>
            <person name="Kohler A."/>
            <person name="Grigoriev I.V."/>
            <person name="Martin F.M."/>
            <person name="Hacquard S."/>
        </authorList>
    </citation>
    <scope>NUCLEOTIDE SEQUENCE</scope>
    <source>
        <strain evidence="1">MPI-CAGE-AT-0147</strain>
    </source>
</reference>
<keyword evidence="2" id="KW-1185">Reference proteome</keyword>
<protein>
    <submittedName>
        <fullName evidence="1">Uncharacterized protein</fullName>
    </submittedName>
</protein>
<accession>A0A9P9FTG5</accession>